<proteinExistence type="predicted"/>
<dbReference type="PATRIC" id="fig|1254432.3.peg.6243"/>
<feature type="signal peptide" evidence="1">
    <location>
        <begin position="1"/>
        <end position="23"/>
    </location>
</feature>
<dbReference type="EMBL" id="CP003969">
    <property type="protein sequence ID" value="AGP37904.1"/>
    <property type="molecule type" value="Genomic_DNA"/>
</dbReference>
<organism evidence="2 3">
    <name type="scientific">Sorangium cellulosum So0157-2</name>
    <dbReference type="NCBI Taxonomy" id="1254432"/>
    <lineage>
        <taxon>Bacteria</taxon>
        <taxon>Pseudomonadati</taxon>
        <taxon>Myxococcota</taxon>
        <taxon>Polyangia</taxon>
        <taxon>Polyangiales</taxon>
        <taxon>Polyangiaceae</taxon>
        <taxon>Sorangium</taxon>
    </lineage>
</organism>
<evidence type="ECO:0000256" key="1">
    <source>
        <dbReference type="SAM" id="SignalP"/>
    </source>
</evidence>
<reference evidence="2 3" key="1">
    <citation type="journal article" date="2013" name="Sci. Rep.">
        <title>Extraordinary expansion of a Sorangium cellulosum genome from an alkaline milieu.</title>
        <authorList>
            <person name="Han K."/>
            <person name="Li Z.F."/>
            <person name="Peng R."/>
            <person name="Zhu L.P."/>
            <person name="Zhou T."/>
            <person name="Wang L.G."/>
            <person name="Li S.G."/>
            <person name="Zhang X.B."/>
            <person name="Hu W."/>
            <person name="Wu Z.H."/>
            <person name="Qin N."/>
            <person name="Li Y.Z."/>
        </authorList>
    </citation>
    <scope>NUCLEOTIDE SEQUENCE [LARGE SCALE GENOMIC DNA]</scope>
    <source>
        <strain evidence="2 3">So0157-2</strain>
    </source>
</reference>
<accession>S4XZJ5</accession>
<feature type="chain" id="PRO_5004525918" description="Peptidase C39-like domain-containing protein" evidence="1">
    <location>
        <begin position="24"/>
        <end position="252"/>
    </location>
</feature>
<evidence type="ECO:0008006" key="4">
    <source>
        <dbReference type="Google" id="ProtNLM"/>
    </source>
</evidence>
<gene>
    <name evidence="2" type="ORF">SCE1572_27605</name>
</gene>
<evidence type="ECO:0000313" key="3">
    <source>
        <dbReference type="Proteomes" id="UP000014803"/>
    </source>
</evidence>
<dbReference type="KEGG" id="scu:SCE1572_27605"/>
<sequence>MKTQNVLFNLAAIALSLLPACIAASPESEWSPAADFAQDEVTGEASGEVTSSGLHGSLSSVSSGSVVDEALAKQISENASHDFWYFCGQSATATAINFARRTSPTDAAKVGQLQWFHDRLKARQSTYSLRDPAGPYAARIDWLYNLMLDEKASEFTASWLTTSNRETVKGRMMQALDSGAYVVALNQTDSGVGHYLTVYAIDYQPTVSGGGTVYYGDVLYNNLDAEHFTVFLDRMLAQSERGLYNAFSVKKK</sequence>
<dbReference type="HOGENOM" id="CLU_1102246_0_0_7"/>
<dbReference type="Proteomes" id="UP000014803">
    <property type="component" value="Chromosome"/>
</dbReference>
<name>S4XZJ5_SORCE</name>
<dbReference type="RefSeq" id="WP_020737433.1">
    <property type="nucleotide sequence ID" value="NC_021658.1"/>
</dbReference>
<protein>
    <recommendedName>
        <fullName evidence="4">Peptidase C39-like domain-containing protein</fullName>
    </recommendedName>
</protein>
<evidence type="ECO:0000313" key="2">
    <source>
        <dbReference type="EMBL" id="AGP37904.1"/>
    </source>
</evidence>
<dbReference type="AlphaFoldDB" id="S4XZJ5"/>
<keyword evidence="1" id="KW-0732">Signal</keyword>